<dbReference type="InterPro" id="IPR013078">
    <property type="entry name" value="His_Pase_superF_clade-1"/>
</dbReference>
<dbReference type="Pfam" id="PF00300">
    <property type="entry name" value="His_Phos_1"/>
    <property type="match status" value="1"/>
</dbReference>
<dbReference type="SUPFAM" id="SSF53254">
    <property type="entry name" value="Phosphoglycerate mutase-like"/>
    <property type="match status" value="1"/>
</dbReference>
<dbReference type="CDD" id="cd07067">
    <property type="entry name" value="HP_PGM_like"/>
    <property type="match status" value="1"/>
</dbReference>
<dbReference type="InterPro" id="IPR050275">
    <property type="entry name" value="PGM_Phosphatase"/>
</dbReference>
<gene>
    <name evidence="1" type="ORF">J2Z79_000168</name>
</gene>
<accession>A0ABS4JMN6</accession>
<evidence type="ECO:0000313" key="2">
    <source>
        <dbReference type="Proteomes" id="UP001519289"/>
    </source>
</evidence>
<keyword evidence="2" id="KW-1185">Reference proteome</keyword>
<sequence length="153" mass="16684">MRDWVPLSPRGVTEAGAAADRLRHAPARLVLSSPLTRALQTAAVISRALDLPLAVEFDLHEWLPDLTQAYDSSAVALAAAAEMARCGGEWPEGQPRGWEPLSQVRRRVLDVLHRYSDQDHTIVVCHGTVIEALTGRSVACGEHTVYQLPSSDL</sequence>
<dbReference type="PANTHER" id="PTHR48100:SF1">
    <property type="entry name" value="HISTIDINE PHOSPHATASE FAMILY PROTEIN-RELATED"/>
    <property type="match status" value="1"/>
</dbReference>
<organism evidence="1 2">
    <name type="scientific">Symbiobacterium terraclitae</name>
    <dbReference type="NCBI Taxonomy" id="557451"/>
    <lineage>
        <taxon>Bacteria</taxon>
        <taxon>Bacillati</taxon>
        <taxon>Bacillota</taxon>
        <taxon>Clostridia</taxon>
        <taxon>Eubacteriales</taxon>
        <taxon>Symbiobacteriaceae</taxon>
        <taxon>Symbiobacterium</taxon>
    </lineage>
</organism>
<dbReference type="InterPro" id="IPR029033">
    <property type="entry name" value="His_PPase_superfam"/>
</dbReference>
<evidence type="ECO:0000313" key="1">
    <source>
        <dbReference type="EMBL" id="MBP2016795.1"/>
    </source>
</evidence>
<protein>
    <submittedName>
        <fullName evidence="1">Broad specificity phosphatase PhoE</fullName>
    </submittedName>
</protein>
<dbReference type="Gene3D" id="3.40.50.1240">
    <property type="entry name" value="Phosphoglycerate mutase-like"/>
    <property type="match status" value="1"/>
</dbReference>
<comment type="caution">
    <text evidence="1">The sequence shown here is derived from an EMBL/GenBank/DDBJ whole genome shotgun (WGS) entry which is preliminary data.</text>
</comment>
<dbReference type="EMBL" id="JAGGLG010000001">
    <property type="protein sequence ID" value="MBP2016795.1"/>
    <property type="molecule type" value="Genomic_DNA"/>
</dbReference>
<dbReference type="Proteomes" id="UP001519289">
    <property type="component" value="Unassembled WGS sequence"/>
</dbReference>
<name>A0ABS4JMN6_9FIRM</name>
<dbReference type="PANTHER" id="PTHR48100">
    <property type="entry name" value="BROAD-SPECIFICITY PHOSPHATASE YOR283W-RELATED"/>
    <property type="match status" value="1"/>
</dbReference>
<proteinExistence type="predicted"/>
<reference evidence="1 2" key="1">
    <citation type="submission" date="2021-03" db="EMBL/GenBank/DDBJ databases">
        <title>Genomic Encyclopedia of Type Strains, Phase IV (KMG-IV): sequencing the most valuable type-strain genomes for metagenomic binning, comparative biology and taxonomic classification.</title>
        <authorList>
            <person name="Goeker M."/>
        </authorList>
    </citation>
    <scope>NUCLEOTIDE SEQUENCE [LARGE SCALE GENOMIC DNA]</scope>
    <source>
        <strain evidence="1 2">DSM 27138</strain>
    </source>
</reference>